<dbReference type="Gene3D" id="1.10.275.40">
    <property type="match status" value="1"/>
</dbReference>
<evidence type="ECO:0000256" key="3">
    <source>
        <dbReference type="ARBA" id="ARBA00022840"/>
    </source>
</evidence>
<dbReference type="GO" id="GO:0005524">
    <property type="term" value="F:ATP binding"/>
    <property type="evidence" value="ECO:0007669"/>
    <property type="project" value="UniProtKB-KW"/>
</dbReference>
<keyword evidence="6" id="KW-1185">Reference proteome</keyword>
<dbReference type="Gene3D" id="3.40.50.300">
    <property type="entry name" value="P-loop containing nucleotide triphosphate hydrolases"/>
    <property type="match status" value="1"/>
</dbReference>
<evidence type="ECO:0000259" key="4">
    <source>
        <dbReference type="PROSITE" id="PS51193"/>
    </source>
</evidence>
<feature type="domain" description="Helicase ATP-binding" evidence="4">
    <location>
        <begin position="1"/>
        <end position="62"/>
    </location>
</feature>
<dbReference type="PROSITE" id="PS51193">
    <property type="entry name" value="HELICASE_ATP_BIND_2"/>
    <property type="match status" value="1"/>
</dbReference>
<gene>
    <name evidence="5" type="ORF">M9458_030531</name>
</gene>
<dbReference type="Proteomes" id="UP001529510">
    <property type="component" value="Unassembled WGS sequence"/>
</dbReference>
<keyword evidence="3" id="KW-0067">ATP-binding</keyword>
<comment type="caution">
    <text evidence="5">The sequence shown here is derived from an EMBL/GenBank/DDBJ whole genome shotgun (WGS) entry which is preliminary data.</text>
</comment>
<evidence type="ECO:0000256" key="1">
    <source>
        <dbReference type="ARBA" id="ARBA00022741"/>
    </source>
</evidence>
<dbReference type="InterPro" id="IPR014013">
    <property type="entry name" value="Helic_SF1/SF2_ATP-bd_DinG/Rad3"/>
</dbReference>
<proteinExistence type="predicted"/>
<dbReference type="GO" id="GO:0016787">
    <property type="term" value="F:hydrolase activity"/>
    <property type="evidence" value="ECO:0007669"/>
    <property type="project" value="UniProtKB-KW"/>
</dbReference>
<feature type="non-terminal residue" evidence="5">
    <location>
        <position position="66"/>
    </location>
</feature>
<dbReference type="EMBL" id="JAMKFB020000015">
    <property type="protein sequence ID" value="KAL0174563.1"/>
    <property type="molecule type" value="Genomic_DNA"/>
</dbReference>
<dbReference type="Pfam" id="PF06733">
    <property type="entry name" value="DEAD_2"/>
    <property type="match status" value="1"/>
</dbReference>
<organism evidence="5 6">
    <name type="scientific">Cirrhinus mrigala</name>
    <name type="common">Mrigala</name>
    <dbReference type="NCBI Taxonomy" id="683832"/>
    <lineage>
        <taxon>Eukaryota</taxon>
        <taxon>Metazoa</taxon>
        <taxon>Chordata</taxon>
        <taxon>Craniata</taxon>
        <taxon>Vertebrata</taxon>
        <taxon>Euteleostomi</taxon>
        <taxon>Actinopterygii</taxon>
        <taxon>Neopterygii</taxon>
        <taxon>Teleostei</taxon>
        <taxon>Ostariophysi</taxon>
        <taxon>Cypriniformes</taxon>
        <taxon>Cyprinidae</taxon>
        <taxon>Labeoninae</taxon>
        <taxon>Labeonini</taxon>
        <taxon>Cirrhinus</taxon>
    </lineage>
</organism>
<dbReference type="InterPro" id="IPR027417">
    <property type="entry name" value="P-loop_NTPase"/>
</dbReference>
<accession>A0ABD0PKH6</accession>
<evidence type="ECO:0000313" key="5">
    <source>
        <dbReference type="EMBL" id="KAL0174563.1"/>
    </source>
</evidence>
<dbReference type="AlphaFoldDB" id="A0ABD0PKH6"/>
<sequence length="66" mass="7537">MEINLKEQIVVLDEAHNIEDCARESASYTLNQAQLLLARDEIDGMVTHNIRRDQHRPLLAFCCSLA</sequence>
<evidence type="ECO:0000256" key="2">
    <source>
        <dbReference type="ARBA" id="ARBA00022801"/>
    </source>
</evidence>
<evidence type="ECO:0000313" key="6">
    <source>
        <dbReference type="Proteomes" id="UP001529510"/>
    </source>
</evidence>
<keyword evidence="2" id="KW-0378">Hydrolase</keyword>
<protein>
    <recommendedName>
        <fullName evidence="4">Helicase ATP-binding domain-containing protein</fullName>
    </recommendedName>
</protein>
<name>A0ABD0PKH6_CIRMR</name>
<dbReference type="InterPro" id="IPR010614">
    <property type="entry name" value="RAD3-like_helicase_DEAD"/>
</dbReference>
<reference evidence="5 6" key="1">
    <citation type="submission" date="2024-05" db="EMBL/GenBank/DDBJ databases">
        <title>Genome sequencing and assembly of Indian major carp, Cirrhinus mrigala (Hamilton, 1822).</title>
        <authorList>
            <person name="Mohindra V."/>
            <person name="Chowdhury L.M."/>
            <person name="Lal K."/>
            <person name="Jena J.K."/>
        </authorList>
    </citation>
    <scope>NUCLEOTIDE SEQUENCE [LARGE SCALE GENOMIC DNA]</scope>
    <source>
        <strain evidence="5">CM1030</strain>
        <tissue evidence="5">Blood</tissue>
    </source>
</reference>
<keyword evidence="1" id="KW-0547">Nucleotide-binding</keyword>